<dbReference type="AlphaFoldDB" id="A0A0G9GJS6"/>
<feature type="domain" description="HTH deoR-type" evidence="4">
    <location>
        <begin position="3"/>
        <end position="58"/>
    </location>
</feature>
<keyword evidence="3" id="KW-0804">Transcription</keyword>
<proteinExistence type="predicted"/>
<dbReference type="SMART" id="SM01134">
    <property type="entry name" value="DeoRC"/>
    <property type="match status" value="1"/>
</dbReference>
<accession>A0A0G9GJS6</accession>
<protein>
    <submittedName>
        <fullName evidence="6">Putative HTH-type transcriptional regulator FruR</fullName>
    </submittedName>
    <submittedName>
        <fullName evidence="5">Transcription regulator</fullName>
    </submittedName>
</protein>
<evidence type="ECO:0000313" key="6">
    <source>
        <dbReference type="EMBL" id="ODO61819.1"/>
    </source>
</evidence>
<dbReference type="EMBL" id="LUXM01000040">
    <property type="protein sequence ID" value="KZU92013.1"/>
    <property type="molecule type" value="Genomic_DNA"/>
</dbReference>
<dbReference type="KEGG" id="lpb:SH83_07980"/>
<keyword evidence="1" id="KW-0805">Transcription regulation</keyword>
<evidence type="ECO:0000313" key="7">
    <source>
        <dbReference type="Proteomes" id="UP000076882"/>
    </source>
</evidence>
<dbReference type="Pfam" id="PF08220">
    <property type="entry name" value="HTH_DeoR"/>
    <property type="match status" value="1"/>
</dbReference>
<dbReference type="InterPro" id="IPR014036">
    <property type="entry name" value="DeoR-like_C"/>
</dbReference>
<dbReference type="SMART" id="SM00420">
    <property type="entry name" value="HTH_DEOR"/>
    <property type="match status" value="1"/>
</dbReference>
<evidence type="ECO:0000256" key="1">
    <source>
        <dbReference type="ARBA" id="ARBA00023015"/>
    </source>
</evidence>
<dbReference type="SUPFAM" id="SSF100950">
    <property type="entry name" value="NagB/RpiA/CoA transferase-like"/>
    <property type="match status" value="1"/>
</dbReference>
<dbReference type="PROSITE" id="PS51000">
    <property type="entry name" value="HTH_DEOR_2"/>
    <property type="match status" value="1"/>
</dbReference>
<keyword evidence="2" id="KW-0238">DNA-binding</keyword>
<dbReference type="PANTHER" id="PTHR30363:SF51">
    <property type="entry name" value="HTH-TYPE TRANSCRIPTIONAL REPRESSOR GLCR"/>
    <property type="match status" value="1"/>
</dbReference>
<dbReference type="Pfam" id="PF00455">
    <property type="entry name" value="DeoRC"/>
    <property type="match status" value="1"/>
</dbReference>
<dbReference type="Proteomes" id="UP000076882">
    <property type="component" value="Unassembled WGS sequence"/>
</dbReference>
<gene>
    <name evidence="5" type="ORF">Lp19_3299</name>
    <name evidence="6" type="ORF">LPJSA22_01798</name>
</gene>
<sequence length="250" mass="27983">MNQKTRLALILDELKTHPSLSLKDIMQLTGTSRDTARRDIVKLAAHNLAERNYGGISRPNTFNKLDQYLDRDDDLLQTKRALAHTASSYLLNDALLFLDISTTVACLPQYLQSKHPGMIVTNSLDIADQALRHSNFQTRILGGTLDAQQRCVQGADSILALHKFRFTTTVLSCAGLTADGVYYAYESDIALKETLRAQSDRLVLLFDHTKVNVSHNFNLLALSDFDYFVTDQPLPDNLATKIAPDKLIYL</sequence>
<dbReference type="InterPro" id="IPR050313">
    <property type="entry name" value="Carb_Metab_HTH_regulators"/>
</dbReference>
<dbReference type="InterPro" id="IPR037171">
    <property type="entry name" value="NagB/RpiA_transferase-like"/>
</dbReference>
<dbReference type="InterPro" id="IPR036390">
    <property type="entry name" value="WH_DNA-bd_sf"/>
</dbReference>
<reference evidence="6 8" key="2">
    <citation type="submission" date="2016-08" db="EMBL/GenBank/DDBJ databases">
        <title>Genome sequencing of Lactobacillus plantarum JSA22, isolated from fermented soybean paste.</title>
        <authorList>
            <person name="Choi H.S."/>
        </authorList>
    </citation>
    <scope>NUCLEOTIDE SEQUENCE [LARGE SCALE GENOMIC DNA]</scope>
    <source>
        <strain evidence="6 8">JSA22</strain>
    </source>
</reference>
<dbReference type="SUPFAM" id="SSF46785">
    <property type="entry name" value="Winged helix' DNA-binding domain"/>
    <property type="match status" value="1"/>
</dbReference>
<dbReference type="InterPro" id="IPR036388">
    <property type="entry name" value="WH-like_DNA-bd_sf"/>
</dbReference>
<evidence type="ECO:0000256" key="2">
    <source>
        <dbReference type="ARBA" id="ARBA00023125"/>
    </source>
</evidence>
<organism evidence="5 7">
    <name type="scientific">Lactiplantibacillus plantarum</name>
    <name type="common">Lactobacillus plantarum</name>
    <dbReference type="NCBI Taxonomy" id="1590"/>
    <lineage>
        <taxon>Bacteria</taxon>
        <taxon>Bacillati</taxon>
        <taxon>Bacillota</taxon>
        <taxon>Bacilli</taxon>
        <taxon>Lactobacillales</taxon>
        <taxon>Lactobacillaceae</taxon>
        <taxon>Lactiplantibacillus</taxon>
    </lineage>
</organism>
<dbReference type="PATRIC" id="fig|1590.142.peg.1773"/>
<evidence type="ECO:0000256" key="3">
    <source>
        <dbReference type="ARBA" id="ARBA00023163"/>
    </source>
</evidence>
<dbReference type="PANTHER" id="PTHR30363">
    <property type="entry name" value="HTH-TYPE TRANSCRIPTIONAL REGULATOR SRLR-RELATED"/>
    <property type="match status" value="1"/>
</dbReference>
<evidence type="ECO:0000313" key="8">
    <source>
        <dbReference type="Proteomes" id="UP000094892"/>
    </source>
</evidence>
<dbReference type="InterPro" id="IPR018356">
    <property type="entry name" value="Tscrpt_reg_HTH_DeoR_CS"/>
</dbReference>
<evidence type="ECO:0000313" key="5">
    <source>
        <dbReference type="EMBL" id="KZU92013.1"/>
    </source>
</evidence>
<evidence type="ECO:0000259" key="4">
    <source>
        <dbReference type="PROSITE" id="PS51000"/>
    </source>
</evidence>
<dbReference type="EMBL" id="MCOL01000001">
    <property type="protein sequence ID" value="ODO61819.1"/>
    <property type="molecule type" value="Genomic_DNA"/>
</dbReference>
<dbReference type="InterPro" id="IPR001034">
    <property type="entry name" value="DeoR_HTH"/>
</dbReference>
<reference evidence="5 7" key="1">
    <citation type="submission" date="2016-03" db="EMBL/GenBank/DDBJ databases">
        <title>Comparative genomics of 54 Lactobacillus plantarum strains reveals genomic uncoupling from niche constraints.</title>
        <authorList>
            <person name="Martino M.E."/>
        </authorList>
    </citation>
    <scope>NUCLEOTIDE SEQUENCE [LARGE SCALE GENOMIC DNA]</scope>
    <source>
        <strain evidence="5 7">19.1</strain>
    </source>
</reference>
<dbReference type="GO" id="GO:0003700">
    <property type="term" value="F:DNA-binding transcription factor activity"/>
    <property type="evidence" value="ECO:0007669"/>
    <property type="project" value="InterPro"/>
</dbReference>
<comment type="caution">
    <text evidence="5">The sequence shown here is derived from an EMBL/GenBank/DDBJ whole genome shotgun (WGS) entry which is preliminary data.</text>
</comment>
<dbReference type="RefSeq" id="WP_003640630.1">
    <property type="nucleotide sequence ID" value="NZ_AP028145.1"/>
</dbReference>
<name>A0A0G9GJS6_LACPN</name>
<dbReference type="Gene3D" id="1.10.10.10">
    <property type="entry name" value="Winged helix-like DNA-binding domain superfamily/Winged helix DNA-binding domain"/>
    <property type="match status" value="1"/>
</dbReference>
<dbReference type="GO" id="GO:0003677">
    <property type="term" value="F:DNA binding"/>
    <property type="evidence" value="ECO:0007669"/>
    <property type="project" value="UniProtKB-KW"/>
</dbReference>
<dbReference type="Proteomes" id="UP000094892">
    <property type="component" value="Unassembled WGS sequence"/>
</dbReference>
<dbReference type="PROSITE" id="PS00894">
    <property type="entry name" value="HTH_DEOR_1"/>
    <property type="match status" value="1"/>
</dbReference>